<dbReference type="PRINTS" id="PR00778">
    <property type="entry name" value="HTHARSR"/>
</dbReference>
<evidence type="ECO:0000256" key="2">
    <source>
        <dbReference type="ARBA" id="ARBA00023125"/>
    </source>
</evidence>
<dbReference type="STRING" id="1196324.A374_07186"/>
<dbReference type="InterPro" id="IPR036388">
    <property type="entry name" value="WH-like_DNA-bd_sf"/>
</dbReference>
<dbReference type="PATRIC" id="fig|1196324.3.peg.1471"/>
<feature type="domain" description="HTH arsR-type" evidence="4">
    <location>
        <begin position="1"/>
        <end position="87"/>
    </location>
</feature>
<accession>I8UGR0</accession>
<dbReference type="PROSITE" id="PS50987">
    <property type="entry name" value="HTH_ARSR_2"/>
    <property type="match status" value="1"/>
</dbReference>
<proteinExistence type="predicted"/>
<dbReference type="EMBL" id="AKKV01000023">
    <property type="protein sequence ID" value="EIT86085.1"/>
    <property type="molecule type" value="Genomic_DNA"/>
</dbReference>
<keyword evidence="2" id="KW-0238">DNA-binding</keyword>
<dbReference type="AlphaFoldDB" id="I8UGR0"/>
<evidence type="ECO:0000256" key="3">
    <source>
        <dbReference type="ARBA" id="ARBA00023163"/>
    </source>
</evidence>
<reference evidence="5 6" key="1">
    <citation type="journal article" date="2012" name="J. Bacteriol.">
        <title>Genome of Bacillus macauensis ZFHKF-1, a Long-Chain-Forming Bacterium.</title>
        <authorList>
            <person name="Cai L."/>
            <person name="Zhang T."/>
        </authorList>
    </citation>
    <scope>NUCLEOTIDE SEQUENCE [LARGE SCALE GENOMIC DNA]</scope>
    <source>
        <strain evidence="5 6">ZFHKF-1</strain>
    </source>
</reference>
<dbReference type="Gene3D" id="1.10.10.10">
    <property type="entry name" value="Winged helix-like DNA-binding domain superfamily/Winged helix DNA-binding domain"/>
    <property type="match status" value="1"/>
</dbReference>
<dbReference type="NCBIfam" id="NF033788">
    <property type="entry name" value="HTH_metalloreg"/>
    <property type="match status" value="1"/>
</dbReference>
<dbReference type="RefSeq" id="WP_007201534.1">
    <property type="nucleotide sequence ID" value="NZ_AKKV01000023.1"/>
</dbReference>
<evidence type="ECO:0000259" key="4">
    <source>
        <dbReference type="PROSITE" id="PS50987"/>
    </source>
</evidence>
<evidence type="ECO:0000313" key="5">
    <source>
        <dbReference type="EMBL" id="EIT86085.1"/>
    </source>
</evidence>
<dbReference type="GO" id="GO:0003677">
    <property type="term" value="F:DNA binding"/>
    <property type="evidence" value="ECO:0007669"/>
    <property type="project" value="UniProtKB-KW"/>
</dbReference>
<evidence type="ECO:0000256" key="1">
    <source>
        <dbReference type="ARBA" id="ARBA00023015"/>
    </source>
</evidence>
<dbReference type="SMART" id="SM00418">
    <property type="entry name" value="HTH_ARSR"/>
    <property type="match status" value="1"/>
</dbReference>
<dbReference type="GO" id="GO:0003700">
    <property type="term" value="F:DNA-binding transcription factor activity"/>
    <property type="evidence" value="ECO:0007669"/>
    <property type="project" value="InterPro"/>
</dbReference>
<gene>
    <name evidence="5" type="ORF">A374_07186</name>
</gene>
<comment type="caution">
    <text evidence="5">The sequence shown here is derived from an EMBL/GenBank/DDBJ whole genome shotgun (WGS) entry which is preliminary data.</text>
</comment>
<dbReference type="InterPro" id="IPR051081">
    <property type="entry name" value="HTH_MetalResp_TranReg"/>
</dbReference>
<dbReference type="Proteomes" id="UP000004080">
    <property type="component" value="Unassembled WGS sequence"/>
</dbReference>
<dbReference type="PANTHER" id="PTHR33154">
    <property type="entry name" value="TRANSCRIPTIONAL REGULATOR, ARSR FAMILY"/>
    <property type="match status" value="1"/>
</dbReference>
<keyword evidence="1" id="KW-0805">Transcription regulation</keyword>
<dbReference type="OrthoDB" id="9799175at2"/>
<keyword evidence="6" id="KW-1185">Reference proteome</keyword>
<keyword evidence="3" id="KW-0804">Transcription</keyword>
<dbReference type="InterPro" id="IPR047796">
    <property type="entry name" value="SdpR-like_repress"/>
</dbReference>
<dbReference type="InterPro" id="IPR011991">
    <property type="entry name" value="ArsR-like_HTH"/>
</dbReference>
<dbReference type="Pfam" id="PF01022">
    <property type="entry name" value="HTH_5"/>
    <property type="match status" value="1"/>
</dbReference>
<dbReference type="InterPro" id="IPR001845">
    <property type="entry name" value="HTH_ArsR_DNA-bd_dom"/>
</dbReference>
<sequence>MNGVFKALADPTRVKILDLLKKQSLTAGEIYEHFSMKKPSISHHLNILSGAQLIYAEKKGQFVHYHINLTAIQDVMRWAMKFKHEGGEDDA</sequence>
<name>I8UGR0_9BACL</name>
<dbReference type="eggNOG" id="COG0640">
    <property type="taxonomic scope" value="Bacteria"/>
</dbReference>
<dbReference type="SUPFAM" id="SSF46785">
    <property type="entry name" value="Winged helix' DNA-binding domain"/>
    <property type="match status" value="1"/>
</dbReference>
<protein>
    <submittedName>
        <fullName evidence="5">ArsR family transcriptional regulator</fullName>
    </submittedName>
</protein>
<dbReference type="PANTHER" id="PTHR33154:SF33">
    <property type="entry name" value="TRANSCRIPTIONAL REPRESSOR SDPR"/>
    <property type="match status" value="1"/>
</dbReference>
<dbReference type="NCBIfam" id="NF033789">
    <property type="entry name" value="repress_SdpR"/>
    <property type="match status" value="1"/>
</dbReference>
<dbReference type="CDD" id="cd00090">
    <property type="entry name" value="HTH_ARSR"/>
    <property type="match status" value="1"/>
</dbReference>
<organism evidence="5 6">
    <name type="scientific">Fictibacillus macauensis ZFHKF-1</name>
    <dbReference type="NCBI Taxonomy" id="1196324"/>
    <lineage>
        <taxon>Bacteria</taxon>
        <taxon>Bacillati</taxon>
        <taxon>Bacillota</taxon>
        <taxon>Bacilli</taxon>
        <taxon>Bacillales</taxon>
        <taxon>Fictibacillaceae</taxon>
        <taxon>Fictibacillus</taxon>
    </lineage>
</organism>
<evidence type="ECO:0000313" key="6">
    <source>
        <dbReference type="Proteomes" id="UP000004080"/>
    </source>
</evidence>
<dbReference type="InterPro" id="IPR036390">
    <property type="entry name" value="WH_DNA-bd_sf"/>
</dbReference>